<evidence type="ECO:0000256" key="1">
    <source>
        <dbReference type="SAM" id="Phobius"/>
    </source>
</evidence>
<comment type="caution">
    <text evidence="2">The sequence shown here is derived from an EMBL/GenBank/DDBJ whole genome shotgun (WGS) entry which is preliminary data.</text>
</comment>
<evidence type="ECO:0000313" key="2">
    <source>
        <dbReference type="EMBL" id="CAG7815655.1"/>
    </source>
</evidence>
<keyword evidence="1" id="KW-0812">Transmembrane</keyword>
<evidence type="ECO:0000313" key="3">
    <source>
        <dbReference type="Proteomes" id="UP000708208"/>
    </source>
</evidence>
<sequence length="142" mass="15851">MSASDGRVNCGKRIGLSVIIIQTVGLVFYLVLQFRRGIQNYRECKQGSTLECLAYLMVFIDGIGTSVFVVATEILLIKGIKPENRDYINRWKSLGFAAFSVGLVTIIVQNFPTETKLFYAMVNLCLYSSALFVVDIVSKDAY</sequence>
<feature type="non-terminal residue" evidence="2">
    <location>
        <position position="1"/>
    </location>
</feature>
<reference evidence="2" key="1">
    <citation type="submission" date="2021-06" db="EMBL/GenBank/DDBJ databases">
        <authorList>
            <person name="Hodson N. C."/>
            <person name="Mongue J. A."/>
            <person name="Jaron S. K."/>
        </authorList>
    </citation>
    <scope>NUCLEOTIDE SEQUENCE</scope>
</reference>
<dbReference type="AlphaFoldDB" id="A0A8J2KIU5"/>
<name>A0A8J2KIU5_9HEXA</name>
<feature type="transmembrane region" description="Helical" evidence="1">
    <location>
        <begin position="54"/>
        <end position="77"/>
    </location>
</feature>
<keyword evidence="1" id="KW-0472">Membrane</keyword>
<proteinExistence type="predicted"/>
<protein>
    <submittedName>
        <fullName evidence="2">Uncharacterized protein</fullName>
    </submittedName>
</protein>
<feature type="transmembrane region" description="Helical" evidence="1">
    <location>
        <begin position="14"/>
        <end position="34"/>
    </location>
</feature>
<organism evidence="2 3">
    <name type="scientific">Allacma fusca</name>
    <dbReference type="NCBI Taxonomy" id="39272"/>
    <lineage>
        <taxon>Eukaryota</taxon>
        <taxon>Metazoa</taxon>
        <taxon>Ecdysozoa</taxon>
        <taxon>Arthropoda</taxon>
        <taxon>Hexapoda</taxon>
        <taxon>Collembola</taxon>
        <taxon>Symphypleona</taxon>
        <taxon>Sminthuridae</taxon>
        <taxon>Allacma</taxon>
    </lineage>
</organism>
<keyword evidence="3" id="KW-1185">Reference proteome</keyword>
<keyword evidence="1" id="KW-1133">Transmembrane helix</keyword>
<accession>A0A8J2KIU5</accession>
<feature type="transmembrane region" description="Helical" evidence="1">
    <location>
        <begin position="117"/>
        <end position="137"/>
    </location>
</feature>
<feature type="transmembrane region" description="Helical" evidence="1">
    <location>
        <begin position="93"/>
        <end position="111"/>
    </location>
</feature>
<gene>
    <name evidence="2" type="ORF">AFUS01_LOCUS26321</name>
</gene>
<dbReference type="EMBL" id="CAJVCH010349805">
    <property type="protein sequence ID" value="CAG7815655.1"/>
    <property type="molecule type" value="Genomic_DNA"/>
</dbReference>
<dbReference type="Proteomes" id="UP000708208">
    <property type="component" value="Unassembled WGS sequence"/>
</dbReference>